<evidence type="ECO:0000313" key="12">
    <source>
        <dbReference type="EMBL" id="GGT90316.1"/>
    </source>
</evidence>
<proteinExistence type="inferred from homology"/>
<dbReference type="InterPro" id="IPR029052">
    <property type="entry name" value="Metallo-depent_PP-like"/>
</dbReference>
<feature type="binding site" evidence="9">
    <location>
        <position position="157"/>
    </location>
    <ligand>
        <name>Mn(2+)</name>
        <dbReference type="ChEBI" id="CHEBI:29035"/>
        <label>2</label>
    </ligand>
</feature>
<keyword evidence="5 9" id="KW-0378">Hydrolase</keyword>
<dbReference type="CDD" id="cd00840">
    <property type="entry name" value="MPP_Mre11_N"/>
    <property type="match status" value="1"/>
</dbReference>
<comment type="cofactor">
    <cofactor evidence="9">
        <name>Mn(2+)</name>
        <dbReference type="ChEBI" id="CHEBI:29035"/>
    </cofactor>
    <text evidence="9">Binds 2 manganese ions per subunit.</text>
</comment>
<keyword evidence="13" id="KW-1185">Reference proteome</keyword>
<feature type="domain" description="Calcineurin-like phosphoesterase" evidence="10">
    <location>
        <begin position="2"/>
        <end position="191"/>
    </location>
</feature>
<comment type="activity regulation">
    <text evidence="9">Nuclease activity is regulated by Rad50.</text>
</comment>
<evidence type="ECO:0000256" key="4">
    <source>
        <dbReference type="ARBA" id="ARBA00022763"/>
    </source>
</evidence>
<dbReference type="GO" id="GO:0030145">
    <property type="term" value="F:manganese ion binding"/>
    <property type="evidence" value="ECO:0007669"/>
    <property type="project" value="UniProtKB-UniRule"/>
</dbReference>
<evidence type="ECO:0000256" key="3">
    <source>
        <dbReference type="ARBA" id="ARBA00022759"/>
    </source>
</evidence>
<dbReference type="GO" id="GO:0004519">
    <property type="term" value="F:endonuclease activity"/>
    <property type="evidence" value="ECO:0007669"/>
    <property type="project" value="UniProtKB-UniRule"/>
</dbReference>
<feature type="binding site" evidence="9">
    <location>
        <position position="7"/>
    </location>
    <ligand>
        <name>Mn(2+)</name>
        <dbReference type="ChEBI" id="CHEBI:29035"/>
        <label>1</label>
    </ligand>
</feature>
<feature type="binding site" evidence="9">
    <location>
        <position position="9"/>
    </location>
    <ligand>
        <name>Mn(2+)</name>
        <dbReference type="ChEBI" id="CHEBI:29035"/>
        <label>1</label>
    </ligand>
</feature>
<dbReference type="GO" id="GO:0000403">
    <property type="term" value="F:Y-form DNA binding"/>
    <property type="evidence" value="ECO:0007669"/>
    <property type="project" value="UniProtKB-UniRule"/>
</dbReference>
<dbReference type="GeneID" id="38666208"/>
<comment type="subunit">
    <text evidence="9">Homodimer. Forms a heterotetramer composed of two Mre11 subunits and two Rad50 subunits.</text>
</comment>
<comment type="function">
    <text evidence="9">Part of the Rad50/Mre11 complex, which is involved in the early steps of DNA double-strand break (DSB) repair. The complex may facilitate opening of the processed DNA ends to aid in the recruitment of HerA and NurA. Mre11 binds to DSB ends and has both double-stranded 3'-5' exonuclease activity and single-stranded endonuclease activity.</text>
</comment>
<dbReference type="InterPro" id="IPR032885">
    <property type="entry name" value="Mre11_archaea-type"/>
</dbReference>
<name>A0A348B2B4_9CREN</name>
<feature type="binding site" evidence="9">
    <location>
        <position position="48"/>
    </location>
    <ligand>
        <name>Mn(2+)</name>
        <dbReference type="ChEBI" id="CHEBI:29035"/>
        <label>1</label>
    </ligand>
</feature>
<keyword evidence="1 9" id="KW-0540">Nuclease</keyword>
<dbReference type="InterPro" id="IPR041796">
    <property type="entry name" value="Mre11_N"/>
</dbReference>
<evidence type="ECO:0000256" key="5">
    <source>
        <dbReference type="ARBA" id="ARBA00022801"/>
    </source>
</evidence>
<dbReference type="InterPro" id="IPR004843">
    <property type="entry name" value="Calcineurin-like_PHP"/>
</dbReference>
<feature type="binding site" evidence="9">
    <location>
        <position position="48"/>
    </location>
    <ligand>
        <name>Mn(2+)</name>
        <dbReference type="ChEBI" id="CHEBI:29035"/>
        <label>2</label>
    </ligand>
</feature>
<keyword evidence="4 9" id="KW-0227">DNA damage</keyword>
<dbReference type="InterPro" id="IPR053459">
    <property type="entry name" value="DSB_Repair_Mre11/Rad50"/>
</dbReference>
<feature type="binding site" evidence="9">
    <location>
        <position position="83"/>
    </location>
    <ligand>
        <name>Mn(2+)</name>
        <dbReference type="ChEBI" id="CHEBI:29035"/>
        <label>2</label>
    </ligand>
</feature>
<organism evidence="11 13">
    <name type="scientific">Sulfodiicoccus acidiphilus</name>
    <dbReference type="NCBI Taxonomy" id="1670455"/>
    <lineage>
        <taxon>Archaea</taxon>
        <taxon>Thermoproteota</taxon>
        <taxon>Thermoprotei</taxon>
        <taxon>Sulfolobales</taxon>
        <taxon>Sulfolobaceae</taxon>
        <taxon>Sulfodiicoccus</taxon>
    </lineage>
</organism>
<dbReference type="Proteomes" id="UP000616143">
    <property type="component" value="Unassembled WGS sequence"/>
</dbReference>
<reference evidence="11" key="3">
    <citation type="journal article" date="2019" name="BMC Res. Notes">
        <title>Complete genome sequence of the Sulfodiicoccus acidiphilus strain HS-1T, the first crenarchaeon that lacks polB3, isolated from an acidic hot spring in Ohwaku-dani, Hakone, Japan.</title>
        <authorList>
            <person name="Sakai H.D."/>
            <person name="Kurosawa N."/>
        </authorList>
    </citation>
    <scope>NUCLEOTIDE SEQUENCE</scope>
    <source>
        <strain evidence="11">HS-1</strain>
    </source>
</reference>
<feature type="binding site" evidence="9">
    <location>
        <position position="188"/>
    </location>
    <ligand>
        <name>Mn(2+)</name>
        <dbReference type="ChEBI" id="CHEBI:29035"/>
        <label>2</label>
    </ligand>
</feature>
<dbReference type="EMBL" id="AP018553">
    <property type="protein sequence ID" value="BBD72316.1"/>
    <property type="molecule type" value="Genomic_DNA"/>
</dbReference>
<dbReference type="GO" id="GO:0045027">
    <property type="term" value="F:DNA end binding"/>
    <property type="evidence" value="ECO:0007669"/>
    <property type="project" value="UniProtKB-UniRule"/>
</dbReference>
<evidence type="ECO:0000256" key="2">
    <source>
        <dbReference type="ARBA" id="ARBA00022723"/>
    </source>
</evidence>
<evidence type="ECO:0000313" key="13">
    <source>
        <dbReference type="Proteomes" id="UP000276741"/>
    </source>
</evidence>
<dbReference type="EMBL" id="BMQS01000004">
    <property type="protein sequence ID" value="GGT90316.1"/>
    <property type="molecule type" value="Genomic_DNA"/>
</dbReference>
<dbReference type="InterPro" id="IPR050535">
    <property type="entry name" value="DNA_Repair-Maintenance_Comp"/>
</dbReference>
<dbReference type="OrthoDB" id="11638at2157"/>
<dbReference type="PANTHER" id="PTHR30337:SF0">
    <property type="entry name" value="NUCLEASE SBCCD SUBUNIT D"/>
    <property type="match status" value="1"/>
</dbReference>
<keyword evidence="6 9" id="KW-0269">Exonuclease</keyword>
<dbReference type="GO" id="GO:0008408">
    <property type="term" value="F:3'-5' exonuclease activity"/>
    <property type="evidence" value="ECO:0007669"/>
    <property type="project" value="UniProtKB-UniRule"/>
</dbReference>
<accession>A0A348B2B4</accession>
<dbReference type="NCBIfam" id="NF041031">
    <property type="entry name" value="Mre11_Sulfo"/>
    <property type="match status" value="1"/>
</dbReference>
<reference evidence="12" key="4">
    <citation type="submission" date="2020-09" db="EMBL/GenBank/DDBJ databases">
        <authorList>
            <person name="Sun Q."/>
            <person name="Ohkuma M."/>
        </authorList>
    </citation>
    <scope>NUCLEOTIDE SEQUENCE</scope>
    <source>
        <strain evidence="12">JCM 31740</strain>
    </source>
</reference>
<evidence type="ECO:0000259" key="10">
    <source>
        <dbReference type="Pfam" id="PF00149"/>
    </source>
</evidence>
<dbReference type="GO" id="GO:0006302">
    <property type="term" value="P:double-strand break repair"/>
    <property type="evidence" value="ECO:0007669"/>
    <property type="project" value="UniProtKB-UniRule"/>
</dbReference>
<evidence type="ECO:0000313" key="11">
    <source>
        <dbReference type="EMBL" id="BBD72316.1"/>
    </source>
</evidence>
<evidence type="ECO:0000256" key="6">
    <source>
        <dbReference type="ARBA" id="ARBA00022839"/>
    </source>
</evidence>
<dbReference type="SUPFAM" id="SSF56300">
    <property type="entry name" value="Metallo-dependent phosphatases"/>
    <property type="match status" value="1"/>
</dbReference>
<evidence type="ECO:0000256" key="8">
    <source>
        <dbReference type="ARBA" id="ARBA00023211"/>
    </source>
</evidence>
<dbReference type="Pfam" id="PF00149">
    <property type="entry name" value="Metallophos"/>
    <property type="match status" value="1"/>
</dbReference>
<keyword evidence="7 9" id="KW-0234">DNA repair</keyword>
<dbReference type="HAMAP" id="MF_02044">
    <property type="entry name" value="Mre11"/>
    <property type="match status" value="1"/>
</dbReference>
<keyword evidence="2 9" id="KW-0479">Metal-binding</keyword>
<keyword evidence="3 9" id="KW-0255">Endonuclease</keyword>
<dbReference type="PANTHER" id="PTHR30337">
    <property type="entry name" value="COMPONENT OF ATP-DEPENDENT DSDNA EXONUCLEASE"/>
    <property type="match status" value="1"/>
</dbReference>
<dbReference type="EC" id="3.1.-.-" evidence="9"/>
<dbReference type="AlphaFoldDB" id="A0A348B2B4"/>
<comment type="similarity">
    <text evidence="9">Belongs to the MRE11/RAD32 family.</text>
</comment>
<feature type="binding site" evidence="9">
    <location>
        <position position="190"/>
    </location>
    <ligand>
        <name>Mn(2+)</name>
        <dbReference type="ChEBI" id="CHEBI:29035"/>
        <label>1</label>
    </ligand>
</feature>
<dbReference type="Gene3D" id="3.60.21.10">
    <property type="match status" value="1"/>
</dbReference>
<protein>
    <recommendedName>
        <fullName evidence="9">DNA double-strand break repair protein Mre11</fullName>
        <ecNumber evidence="9">3.1.-.-</ecNumber>
    </recommendedName>
</protein>
<feature type="active site" description="Proton donor" evidence="9">
    <location>
        <position position="84"/>
    </location>
</feature>
<evidence type="ECO:0000256" key="7">
    <source>
        <dbReference type="ARBA" id="ARBA00023204"/>
    </source>
</evidence>
<reference evidence="13" key="2">
    <citation type="submission" date="2018-04" db="EMBL/GenBank/DDBJ databases">
        <title>Complete genome sequence of Sulfodiicoccus acidiphilus strain HS-1.</title>
        <authorList>
            <person name="Sakai H.D."/>
            <person name="Kurosawa N."/>
        </authorList>
    </citation>
    <scope>NUCLEOTIDE SEQUENCE [LARGE SCALE GENOMIC DNA]</scope>
    <source>
        <strain evidence="13">HS-1</strain>
    </source>
</reference>
<evidence type="ECO:0000256" key="9">
    <source>
        <dbReference type="HAMAP-Rule" id="MF_02044"/>
    </source>
</evidence>
<evidence type="ECO:0000256" key="1">
    <source>
        <dbReference type="ARBA" id="ARBA00022722"/>
    </source>
</evidence>
<dbReference type="KEGG" id="sacd:HS1genome_0705"/>
<dbReference type="Proteomes" id="UP000276741">
    <property type="component" value="Chromosome"/>
</dbReference>
<sequence length="370" mass="42711">MIMHVSDTHLGKRQYNLDSREQDVYHAFSQLVDAAIREHVKAVVHTGDLFDVYEPSNTAELVAVRELRRLKERGIPFISIPGDHDTPKRKGTYTHKLLKEIGLLEVLSTPEQPFTVRDDVQINIFGVPHHPTASKELLRQLLSNARPREGRNVLMLHQGMREYLPYENSWQLELGDLPKGFNYYALGHIHSRKREKMPDGSLLAIAGSPEVMRREEIESYKRDRKGAYLVDLSKGEPNLQQIDVEVRPQLEFQVDSETLESKVEELKVELSRYHRRPVVHITLIGKTRRRSDVMEVLSSLLQVAEYYNLDDRTVVSNGIRADVKSLGAREIISQYLKENGYTEQEISKIMQIIEVSDESVEDELRRFAFT</sequence>
<keyword evidence="8 9" id="KW-0464">Manganese</keyword>
<reference evidence="12" key="1">
    <citation type="journal article" date="2014" name="Int. J. Syst. Evol. Microbiol.">
        <title>Complete genome sequence of Corynebacterium casei LMG S-19264T (=DSM 44701T), isolated from a smear-ripened cheese.</title>
        <authorList>
            <consortium name="US DOE Joint Genome Institute (JGI-PGF)"/>
            <person name="Walter F."/>
            <person name="Albersmeier A."/>
            <person name="Kalinowski J."/>
            <person name="Ruckert C."/>
        </authorList>
    </citation>
    <scope>NUCLEOTIDE SEQUENCE</scope>
    <source>
        <strain evidence="12">JCM 31740</strain>
    </source>
</reference>
<gene>
    <name evidence="9" type="primary">mre11</name>
    <name evidence="12" type="ORF">GCM10007116_05150</name>
    <name evidence="11" type="ORF">HS1genome_0705</name>
</gene>
<dbReference type="RefSeq" id="WP_126449653.1">
    <property type="nucleotide sequence ID" value="NZ_AP018553.1"/>
</dbReference>